<dbReference type="InterPro" id="IPR037645">
    <property type="entry name" value="KCT2"/>
</dbReference>
<reference evidence="4" key="1">
    <citation type="submission" date="2022-01" db="EMBL/GenBank/DDBJ databases">
        <authorList>
            <person name="King R."/>
        </authorList>
    </citation>
    <scope>NUCLEOTIDE SEQUENCE</scope>
</reference>
<dbReference type="Pfam" id="PF17818">
    <property type="entry name" value="KCT2"/>
    <property type="match status" value="1"/>
</dbReference>
<protein>
    <submittedName>
        <fullName evidence="4">Uncharacterized protein</fullName>
    </submittedName>
</protein>
<keyword evidence="2" id="KW-0812">Transmembrane</keyword>
<feature type="chain" id="PRO_5040238693" evidence="3">
    <location>
        <begin position="21"/>
        <end position="562"/>
    </location>
</feature>
<feature type="compositionally biased region" description="Low complexity" evidence="1">
    <location>
        <begin position="279"/>
        <end position="296"/>
    </location>
</feature>
<evidence type="ECO:0000313" key="4">
    <source>
        <dbReference type="EMBL" id="CAH1112941.1"/>
    </source>
</evidence>
<dbReference type="OrthoDB" id="5846619at2759"/>
<dbReference type="AlphaFoldDB" id="A0A9P0GKE2"/>
<feature type="region of interest" description="Disordered" evidence="1">
    <location>
        <begin position="185"/>
        <end position="433"/>
    </location>
</feature>
<gene>
    <name evidence="4" type="ORF">PSYICH_LOCUS13416</name>
</gene>
<feature type="signal peptide" evidence="3">
    <location>
        <begin position="1"/>
        <end position="20"/>
    </location>
</feature>
<keyword evidence="2" id="KW-0472">Membrane</keyword>
<keyword evidence="2" id="KW-1133">Transmembrane helix</keyword>
<evidence type="ECO:0000313" key="5">
    <source>
        <dbReference type="Proteomes" id="UP001153636"/>
    </source>
</evidence>
<sequence length="562" mass="62315">MAFLILLYSLMAIGPYSINTSPVPRQPRSTLYNAINNYCLNASELLTNQKEIFANCQNFGEINQTIPLTKDNEQQILCLLYSNRIISYCQSKPKQMEYPTLPQVISKEYALPDICKNIVEYSINSIKEFACYHLCTGLADGINPECLFSHYYNNLLKNATLNSTTSTDKITKTSAGNPEYMAVPANKPDASEHVEEAAVSVDKQEKPNQVNIVHGGDSDTIDSNVQAKVPKGKQTVVAGGGTSNDLTQPETNVGTEPKPNKLEEHGKLKVEGQSSGNKPPTNGQPPGIQQPIQKPNADQPKSQSEPEKPNTNDVDTSQIENVPVGSQEQEKPKLKQSLEKPEQKQSLEKPEHKQSLEKPGQKQSLEKPEHKQSLEKPLESKPYIKKQVEKVQSTIIDGHPVPSETVDEPKENVNPPKIENGDTDIDDGEGQHGVPDLEDYNAGDNLADDGIPQHTAEEAKEKISEKKPDTLQGNPISTDNIDEIDGESYFLSYFMVVCVLVVLGYVGYHNRIKVMALLLEGKRSRRPYRGRRPNSANYHKLDSNLEEAISSNVTKNSNNVIY</sequence>
<evidence type="ECO:0000256" key="2">
    <source>
        <dbReference type="SAM" id="Phobius"/>
    </source>
</evidence>
<feature type="compositionally biased region" description="Basic and acidic residues" evidence="1">
    <location>
        <begin position="189"/>
        <end position="206"/>
    </location>
</feature>
<dbReference type="PANTHER" id="PTHR16502">
    <property type="entry name" value="KERATINOCYTE-ASSOCIATED TRANSMEMBRANE PROTEIN 2"/>
    <property type="match status" value="1"/>
</dbReference>
<dbReference type="Proteomes" id="UP001153636">
    <property type="component" value="Chromosome 7"/>
</dbReference>
<evidence type="ECO:0000256" key="1">
    <source>
        <dbReference type="SAM" id="MobiDB-lite"/>
    </source>
</evidence>
<feature type="compositionally biased region" description="Polar residues" evidence="1">
    <location>
        <begin position="311"/>
        <end position="327"/>
    </location>
</feature>
<organism evidence="4 5">
    <name type="scientific">Psylliodes chrysocephalus</name>
    <dbReference type="NCBI Taxonomy" id="3402493"/>
    <lineage>
        <taxon>Eukaryota</taxon>
        <taxon>Metazoa</taxon>
        <taxon>Ecdysozoa</taxon>
        <taxon>Arthropoda</taxon>
        <taxon>Hexapoda</taxon>
        <taxon>Insecta</taxon>
        <taxon>Pterygota</taxon>
        <taxon>Neoptera</taxon>
        <taxon>Endopterygota</taxon>
        <taxon>Coleoptera</taxon>
        <taxon>Polyphaga</taxon>
        <taxon>Cucujiformia</taxon>
        <taxon>Chrysomeloidea</taxon>
        <taxon>Chrysomelidae</taxon>
        <taxon>Galerucinae</taxon>
        <taxon>Alticini</taxon>
        <taxon>Psylliodes</taxon>
    </lineage>
</organism>
<keyword evidence="5" id="KW-1185">Reference proteome</keyword>
<keyword evidence="3" id="KW-0732">Signal</keyword>
<dbReference type="PANTHER" id="PTHR16502:SF0">
    <property type="entry name" value="KERATINOCYTE-ASSOCIATED TRANSMEMBRANE PROTEIN 2"/>
    <property type="match status" value="1"/>
</dbReference>
<proteinExistence type="predicted"/>
<accession>A0A9P0GKE2</accession>
<feature type="compositionally biased region" description="Basic and acidic residues" evidence="1">
    <location>
        <begin position="258"/>
        <end position="270"/>
    </location>
</feature>
<feature type="compositionally biased region" description="Basic and acidic residues" evidence="1">
    <location>
        <begin position="328"/>
        <end position="379"/>
    </location>
</feature>
<feature type="transmembrane region" description="Helical" evidence="2">
    <location>
        <begin position="489"/>
        <end position="508"/>
    </location>
</feature>
<feature type="compositionally biased region" description="Polar residues" evidence="1">
    <location>
        <begin position="243"/>
        <end position="254"/>
    </location>
</feature>
<name>A0A9P0GKE2_9CUCU</name>
<dbReference type="EMBL" id="OV651819">
    <property type="protein sequence ID" value="CAH1112941.1"/>
    <property type="molecule type" value="Genomic_DNA"/>
</dbReference>
<evidence type="ECO:0000256" key="3">
    <source>
        <dbReference type="SAM" id="SignalP"/>
    </source>
</evidence>